<evidence type="ECO:0000256" key="1">
    <source>
        <dbReference type="ARBA" id="ARBA00022723"/>
    </source>
</evidence>
<protein>
    <recommendedName>
        <fullName evidence="7">C2H2-type domain-containing protein</fullName>
    </recommendedName>
</protein>
<sequence length="807" mass="92201">MEKPRLCRPPTLSPSARKRQRKASYDKKKARTIDLGDSLEAWTRMKNENKCTDSELVKMLIASYAKTTVSAKENLKKSPYVGCTLSGLPIMQAFKAQFTEPTGGSVSQRCGIFLIVPFVPATGSNVVDMTPLTATREAVVDSNVYLQELMSDKAVIEDKHMDATTRNDNLTGKRKQDIIIKKDLDDSVSDTLNVEDITAATSLTLQAPHMNNQGEKRTRTISMTYEDPKCEISDENSYLGLSDKECDFELSDENPDFALCDKEEGQSNNESCQKEMKLLENFIQNKSKVRYLDEEDEKLDKKFESRRKSTRLRSKGYRPDFKALELPDDSDEETNDKHFGDLAKDGSSEDDITVDDITDTMSMTVRACKMNRGRKRKKNISETEEDPDFELSDENPDFGASEKESDSEPSKTDPDFQLQLHSKDGELFESRDNTIKKKVVSSKNPCVRKVPKVKKKKIMIETCVGITGDMKMKLKSELKWKSIKLEDHADKYTVVKVPSVSQKDRNLDVFEELFSCLVCKGFKAEDKTAFEEHIEEHVNGILRCRICDYESKNQAYVKKHQKDAHPNLTKRSVIMGYSCELCGVELKELNIYRNHMAKQHNEARWYCNHCEAVYFKQSVLIKHKCEVHSEIMAYCKKCKLRFLDMTKDCYEQHVANCQGASEDNVKKGWLCPDCGKRYCSKIDLTRHIKHVHCNIRDFQCPKCSYTAKCSGNFKNHMRTHDGIKPYKCDQCAMSFVQAFQLTSHMRTHTGTKPFKCDQCSYAAAWNVQLKEHRGIHGLPTAIKCVACNVLFKNARVLNAHTKKEHPS</sequence>
<feature type="domain" description="C2H2-type" evidence="7">
    <location>
        <begin position="669"/>
        <end position="697"/>
    </location>
</feature>
<evidence type="ECO:0000256" key="5">
    <source>
        <dbReference type="PROSITE-ProRule" id="PRU00042"/>
    </source>
</evidence>
<organism evidence="8 9">
    <name type="scientific">Dreissena polymorpha</name>
    <name type="common">Zebra mussel</name>
    <name type="synonym">Mytilus polymorpha</name>
    <dbReference type="NCBI Taxonomy" id="45954"/>
    <lineage>
        <taxon>Eukaryota</taxon>
        <taxon>Metazoa</taxon>
        <taxon>Spiralia</taxon>
        <taxon>Lophotrochozoa</taxon>
        <taxon>Mollusca</taxon>
        <taxon>Bivalvia</taxon>
        <taxon>Autobranchia</taxon>
        <taxon>Heteroconchia</taxon>
        <taxon>Euheterodonta</taxon>
        <taxon>Imparidentia</taxon>
        <taxon>Neoheterodontei</taxon>
        <taxon>Myida</taxon>
        <taxon>Dreissenoidea</taxon>
        <taxon>Dreissenidae</taxon>
        <taxon>Dreissena</taxon>
    </lineage>
</organism>
<keyword evidence="3 5" id="KW-0863">Zinc-finger</keyword>
<feature type="region of interest" description="Disordered" evidence="6">
    <location>
        <begin position="1"/>
        <end position="29"/>
    </location>
</feature>
<evidence type="ECO:0000256" key="4">
    <source>
        <dbReference type="ARBA" id="ARBA00022833"/>
    </source>
</evidence>
<dbReference type="InterPro" id="IPR036236">
    <property type="entry name" value="Znf_C2H2_sf"/>
</dbReference>
<dbReference type="InterPro" id="IPR018527">
    <property type="entry name" value="Rubredoxin_Fe_BS"/>
</dbReference>
<dbReference type="SUPFAM" id="SSF57667">
    <property type="entry name" value="beta-beta-alpha zinc fingers"/>
    <property type="match status" value="4"/>
</dbReference>
<evidence type="ECO:0000313" key="9">
    <source>
        <dbReference type="Proteomes" id="UP000828390"/>
    </source>
</evidence>
<name>A0A9D4QYK3_DREPO</name>
<dbReference type="SMART" id="SM00355">
    <property type="entry name" value="ZnF_C2H2"/>
    <property type="match status" value="9"/>
</dbReference>
<dbReference type="PANTHER" id="PTHR24379">
    <property type="entry name" value="KRAB AND ZINC FINGER DOMAIN-CONTAINING"/>
    <property type="match status" value="1"/>
</dbReference>
<dbReference type="PANTHER" id="PTHR24379:SF121">
    <property type="entry name" value="C2H2-TYPE DOMAIN-CONTAINING PROTEIN"/>
    <property type="match status" value="1"/>
</dbReference>
<feature type="compositionally biased region" description="Acidic residues" evidence="6">
    <location>
        <begin position="382"/>
        <end position="396"/>
    </location>
</feature>
<keyword evidence="2" id="KW-0677">Repeat</keyword>
<reference evidence="8" key="1">
    <citation type="journal article" date="2019" name="bioRxiv">
        <title>The Genome of the Zebra Mussel, Dreissena polymorpha: A Resource for Invasive Species Research.</title>
        <authorList>
            <person name="McCartney M.A."/>
            <person name="Auch B."/>
            <person name="Kono T."/>
            <person name="Mallez S."/>
            <person name="Zhang Y."/>
            <person name="Obille A."/>
            <person name="Becker A."/>
            <person name="Abrahante J.E."/>
            <person name="Garbe J."/>
            <person name="Badalamenti J.P."/>
            <person name="Herman A."/>
            <person name="Mangelson H."/>
            <person name="Liachko I."/>
            <person name="Sullivan S."/>
            <person name="Sone E.D."/>
            <person name="Koren S."/>
            <person name="Silverstein K.A.T."/>
            <person name="Beckman K.B."/>
            <person name="Gohl D.M."/>
        </authorList>
    </citation>
    <scope>NUCLEOTIDE SEQUENCE</scope>
    <source>
        <strain evidence="8">Duluth1</strain>
        <tissue evidence="8">Whole animal</tissue>
    </source>
</reference>
<evidence type="ECO:0000259" key="7">
    <source>
        <dbReference type="PROSITE" id="PS50157"/>
    </source>
</evidence>
<dbReference type="AlphaFoldDB" id="A0A9D4QYK3"/>
<evidence type="ECO:0000256" key="3">
    <source>
        <dbReference type="ARBA" id="ARBA00022771"/>
    </source>
</evidence>
<dbReference type="Pfam" id="PF00096">
    <property type="entry name" value="zf-C2H2"/>
    <property type="match status" value="2"/>
</dbReference>
<feature type="region of interest" description="Disordered" evidence="6">
    <location>
        <begin position="371"/>
        <end position="417"/>
    </location>
</feature>
<dbReference type="FunFam" id="3.30.160.60:FF:002343">
    <property type="entry name" value="Zinc finger protein 33A"/>
    <property type="match status" value="1"/>
</dbReference>
<dbReference type="OrthoDB" id="10027876at2759"/>
<dbReference type="FunFam" id="3.30.160.60:FF:000446">
    <property type="entry name" value="Zinc finger protein"/>
    <property type="match status" value="1"/>
</dbReference>
<feature type="domain" description="C2H2-type" evidence="7">
    <location>
        <begin position="698"/>
        <end position="725"/>
    </location>
</feature>
<dbReference type="EMBL" id="JAIWYP010000003">
    <property type="protein sequence ID" value="KAH3846855.1"/>
    <property type="molecule type" value="Genomic_DNA"/>
</dbReference>
<dbReference type="PROSITE" id="PS50157">
    <property type="entry name" value="ZINC_FINGER_C2H2_2"/>
    <property type="match status" value="3"/>
</dbReference>
<dbReference type="Proteomes" id="UP000828390">
    <property type="component" value="Unassembled WGS sequence"/>
</dbReference>
<dbReference type="InterPro" id="IPR013087">
    <property type="entry name" value="Znf_C2H2_type"/>
</dbReference>
<comment type="caution">
    <text evidence="8">The sequence shown here is derived from an EMBL/GenBank/DDBJ whole genome shotgun (WGS) entry which is preliminary data.</text>
</comment>
<keyword evidence="9" id="KW-1185">Reference proteome</keyword>
<proteinExistence type="predicted"/>
<gene>
    <name evidence="8" type="ORF">DPMN_089161</name>
</gene>
<feature type="compositionally biased region" description="Acidic residues" evidence="6">
    <location>
        <begin position="348"/>
        <end position="357"/>
    </location>
</feature>
<dbReference type="PROSITE" id="PS00028">
    <property type="entry name" value="ZINC_FINGER_C2H2_1"/>
    <property type="match status" value="5"/>
</dbReference>
<keyword evidence="1" id="KW-0479">Metal-binding</keyword>
<evidence type="ECO:0000313" key="8">
    <source>
        <dbReference type="EMBL" id="KAH3846855.1"/>
    </source>
</evidence>
<feature type="region of interest" description="Disordered" evidence="6">
    <location>
        <begin position="319"/>
        <end position="357"/>
    </location>
</feature>
<dbReference type="Gene3D" id="3.30.160.60">
    <property type="entry name" value="Classic Zinc Finger"/>
    <property type="match status" value="5"/>
</dbReference>
<evidence type="ECO:0000256" key="6">
    <source>
        <dbReference type="SAM" id="MobiDB-lite"/>
    </source>
</evidence>
<reference evidence="8" key="2">
    <citation type="submission" date="2020-11" db="EMBL/GenBank/DDBJ databases">
        <authorList>
            <person name="McCartney M.A."/>
            <person name="Auch B."/>
            <person name="Kono T."/>
            <person name="Mallez S."/>
            <person name="Becker A."/>
            <person name="Gohl D.M."/>
            <person name="Silverstein K.A.T."/>
            <person name="Koren S."/>
            <person name="Bechman K.B."/>
            <person name="Herman A."/>
            <person name="Abrahante J.E."/>
            <person name="Garbe J."/>
        </authorList>
    </citation>
    <scope>NUCLEOTIDE SEQUENCE</scope>
    <source>
        <strain evidence="8">Duluth1</strain>
        <tissue evidence="8">Whole animal</tissue>
    </source>
</reference>
<dbReference type="GO" id="GO:0008270">
    <property type="term" value="F:zinc ion binding"/>
    <property type="evidence" value="ECO:0007669"/>
    <property type="project" value="UniProtKB-KW"/>
</dbReference>
<keyword evidence="4" id="KW-0862">Zinc</keyword>
<feature type="compositionally biased region" description="Basic and acidic residues" evidence="6">
    <location>
        <begin position="335"/>
        <end position="347"/>
    </location>
</feature>
<feature type="compositionally biased region" description="Basic and acidic residues" evidence="6">
    <location>
        <begin position="400"/>
        <end position="414"/>
    </location>
</feature>
<accession>A0A9D4QYK3</accession>
<dbReference type="PROSITE" id="PS00202">
    <property type="entry name" value="RUBREDOXIN"/>
    <property type="match status" value="1"/>
</dbReference>
<evidence type="ECO:0000256" key="2">
    <source>
        <dbReference type="ARBA" id="ARBA00022737"/>
    </source>
</evidence>
<feature type="domain" description="C2H2-type" evidence="7">
    <location>
        <begin position="726"/>
        <end position="753"/>
    </location>
</feature>